<comment type="similarity">
    <text evidence="1">Belongs to the sigma-70 factor family. ECF subfamily.</text>
</comment>
<keyword evidence="8" id="KW-1185">Reference proteome</keyword>
<dbReference type="InterPro" id="IPR013324">
    <property type="entry name" value="RNA_pol_sigma_r3/r4-like"/>
</dbReference>
<dbReference type="Proteomes" id="UP001330812">
    <property type="component" value="Chromosome"/>
</dbReference>
<proteinExistence type="inferred from homology"/>
<evidence type="ECO:0000259" key="6">
    <source>
        <dbReference type="Pfam" id="PF04542"/>
    </source>
</evidence>
<dbReference type="RefSeq" id="WP_326566644.1">
    <property type="nucleotide sequence ID" value="NZ_CP142149.1"/>
</dbReference>
<evidence type="ECO:0000256" key="1">
    <source>
        <dbReference type="ARBA" id="ARBA00010641"/>
    </source>
</evidence>
<dbReference type="SUPFAM" id="SSF88659">
    <property type="entry name" value="Sigma3 and sigma4 domains of RNA polymerase sigma factors"/>
    <property type="match status" value="1"/>
</dbReference>
<dbReference type="Pfam" id="PF04542">
    <property type="entry name" value="Sigma70_r2"/>
    <property type="match status" value="1"/>
</dbReference>
<organism evidence="7 8">
    <name type="scientific">Amycolatopsis rhabdoformis</name>
    <dbReference type="NCBI Taxonomy" id="1448059"/>
    <lineage>
        <taxon>Bacteria</taxon>
        <taxon>Bacillati</taxon>
        <taxon>Actinomycetota</taxon>
        <taxon>Actinomycetes</taxon>
        <taxon>Pseudonocardiales</taxon>
        <taxon>Pseudonocardiaceae</taxon>
        <taxon>Amycolatopsis</taxon>
    </lineage>
</organism>
<dbReference type="InterPro" id="IPR013325">
    <property type="entry name" value="RNA_pol_sigma_r2"/>
</dbReference>
<keyword evidence="3" id="KW-0731">Sigma factor</keyword>
<dbReference type="InterPro" id="IPR007627">
    <property type="entry name" value="RNA_pol_sigma70_r2"/>
</dbReference>
<dbReference type="Gene3D" id="1.10.1740.10">
    <property type="match status" value="1"/>
</dbReference>
<dbReference type="PANTHER" id="PTHR43133:SF8">
    <property type="entry name" value="RNA POLYMERASE SIGMA FACTOR HI_1459-RELATED"/>
    <property type="match status" value="1"/>
</dbReference>
<evidence type="ECO:0000256" key="2">
    <source>
        <dbReference type="ARBA" id="ARBA00023015"/>
    </source>
</evidence>
<dbReference type="SUPFAM" id="SSF88946">
    <property type="entry name" value="Sigma2 domain of RNA polymerase sigma factors"/>
    <property type="match status" value="1"/>
</dbReference>
<dbReference type="EMBL" id="CP142149">
    <property type="protein sequence ID" value="WSE27634.1"/>
    <property type="molecule type" value="Genomic_DNA"/>
</dbReference>
<feature type="domain" description="RNA polymerase sigma-70 region 2" evidence="6">
    <location>
        <begin position="10"/>
        <end position="69"/>
    </location>
</feature>
<dbReference type="InterPro" id="IPR014284">
    <property type="entry name" value="RNA_pol_sigma-70_dom"/>
</dbReference>
<accession>A0ABZ1I1U7</accession>
<dbReference type="InterPro" id="IPR039425">
    <property type="entry name" value="RNA_pol_sigma-70-like"/>
</dbReference>
<keyword evidence="4" id="KW-0238">DNA-binding</keyword>
<evidence type="ECO:0000256" key="4">
    <source>
        <dbReference type="ARBA" id="ARBA00023125"/>
    </source>
</evidence>
<dbReference type="PANTHER" id="PTHR43133">
    <property type="entry name" value="RNA POLYMERASE ECF-TYPE SIGMA FACTO"/>
    <property type="match status" value="1"/>
</dbReference>
<keyword evidence="5" id="KW-0804">Transcription</keyword>
<evidence type="ECO:0000313" key="8">
    <source>
        <dbReference type="Proteomes" id="UP001330812"/>
    </source>
</evidence>
<evidence type="ECO:0000313" key="7">
    <source>
        <dbReference type="EMBL" id="WSE27634.1"/>
    </source>
</evidence>
<dbReference type="InterPro" id="IPR036388">
    <property type="entry name" value="WH-like_DNA-bd_sf"/>
</dbReference>
<evidence type="ECO:0000256" key="5">
    <source>
        <dbReference type="ARBA" id="ARBA00023163"/>
    </source>
</evidence>
<protein>
    <submittedName>
        <fullName evidence="7">Sigma-70 family RNA polymerase sigma factor</fullName>
    </submittedName>
</protein>
<reference evidence="7 8" key="1">
    <citation type="journal article" date="2015" name="Int. J. Syst. Evol. Microbiol.">
        <title>Amycolatopsis rhabdoformis sp. nov., an actinomycete isolated from a tropical forest soil.</title>
        <authorList>
            <person name="Souza W.R."/>
            <person name="Silva R.E."/>
            <person name="Goodfellow M."/>
            <person name="Busarakam K."/>
            <person name="Figueiro F.S."/>
            <person name="Ferreira D."/>
            <person name="Rodrigues-Filho E."/>
            <person name="Moraes L.A.B."/>
            <person name="Zucchi T.D."/>
        </authorList>
    </citation>
    <scope>NUCLEOTIDE SEQUENCE [LARGE SCALE GENOMIC DNA]</scope>
    <source>
        <strain evidence="7 8">NCIMB 14900</strain>
    </source>
</reference>
<name>A0ABZ1I1U7_9PSEU</name>
<keyword evidence="2" id="KW-0805">Transcription regulation</keyword>
<evidence type="ECO:0000256" key="3">
    <source>
        <dbReference type="ARBA" id="ARBA00023082"/>
    </source>
</evidence>
<gene>
    <name evidence="7" type="ORF">VSH64_32940</name>
</gene>
<dbReference type="NCBIfam" id="TIGR02937">
    <property type="entry name" value="sigma70-ECF"/>
    <property type="match status" value="1"/>
</dbReference>
<dbReference type="Gene3D" id="1.10.10.10">
    <property type="entry name" value="Winged helix-like DNA-binding domain superfamily/Winged helix DNA-binding domain"/>
    <property type="match status" value="1"/>
</dbReference>
<sequence length="159" mass="17484">MDEARLSNLVVRVVAADPGLRGDAEDACQAAWVEFLKQPGRVHDRARLGGWLATVARRHAIRTVQRRAREESLDVGPAAPASPEAAVVGDDVASALWRTVETLPDRHRRLILLLAHRPDLPVREMAAELGISPNSLAKLRSRSLAVLRYRLTAQGYGYP</sequence>